<feature type="region of interest" description="Disordered" evidence="13">
    <location>
        <begin position="396"/>
        <end position="438"/>
    </location>
</feature>
<comment type="similarity">
    <text evidence="3">Belongs to the NDC1 family.</text>
</comment>
<feature type="transmembrane region" description="Helical" evidence="14">
    <location>
        <begin position="84"/>
        <end position="104"/>
    </location>
</feature>
<feature type="transmembrane region" description="Helical" evidence="14">
    <location>
        <begin position="132"/>
        <end position="153"/>
    </location>
</feature>
<dbReference type="EMBL" id="PJQD01000025">
    <property type="protein sequence ID" value="POY74360.1"/>
    <property type="molecule type" value="Genomic_DNA"/>
</dbReference>
<dbReference type="PANTHER" id="PTHR13269">
    <property type="entry name" value="NUCLEOPORIN NDC1"/>
    <property type="match status" value="1"/>
</dbReference>
<evidence type="ECO:0000256" key="13">
    <source>
        <dbReference type="SAM" id="MobiDB-lite"/>
    </source>
</evidence>
<comment type="caution">
    <text evidence="15">The sequence shown here is derived from an EMBL/GenBank/DDBJ whole genome shotgun (WGS) entry which is preliminary data.</text>
</comment>
<keyword evidence="10" id="KW-0906">Nuclear pore complex</keyword>
<protein>
    <recommendedName>
        <fullName evidence="17">Nucleoporin NDC1</fullName>
    </recommendedName>
</protein>
<dbReference type="GO" id="GO:0031965">
    <property type="term" value="C:nuclear membrane"/>
    <property type="evidence" value="ECO:0007669"/>
    <property type="project" value="UniProtKB-SubCell"/>
</dbReference>
<keyword evidence="11 14" id="KW-0472">Membrane</keyword>
<dbReference type="OrthoDB" id="67850at2759"/>
<dbReference type="GO" id="GO:0030674">
    <property type="term" value="F:protein-macromolecule adaptor activity"/>
    <property type="evidence" value="ECO:0007669"/>
    <property type="project" value="TreeGrafter"/>
</dbReference>
<evidence type="ECO:0000256" key="4">
    <source>
        <dbReference type="ARBA" id="ARBA00022448"/>
    </source>
</evidence>
<dbReference type="GO" id="GO:0070762">
    <property type="term" value="C:nuclear pore transmembrane ring"/>
    <property type="evidence" value="ECO:0007669"/>
    <property type="project" value="TreeGrafter"/>
</dbReference>
<dbReference type="AlphaFoldDB" id="A0A2S5BC64"/>
<accession>A0A2S5BC64</accession>
<keyword evidence="5 14" id="KW-0812">Transmembrane</keyword>
<evidence type="ECO:0000256" key="6">
    <source>
        <dbReference type="ARBA" id="ARBA00022816"/>
    </source>
</evidence>
<evidence type="ECO:0000256" key="3">
    <source>
        <dbReference type="ARBA" id="ARBA00005760"/>
    </source>
</evidence>
<keyword evidence="6" id="KW-0509">mRNA transport</keyword>
<evidence type="ECO:0008006" key="17">
    <source>
        <dbReference type="Google" id="ProtNLM"/>
    </source>
</evidence>
<evidence type="ECO:0000313" key="16">
    <source>
        <dbReference type="Proteomes" id="UP000237144"/>
    </source>
</evidence>
<dbReference type="GO" id="GO:0006999">
    <property type="term" value="P:nuclear pore organization"/>
    <property type="evidence" value="ECO:0007669"/>
    <property type="project" value="TreeGrafter"/>
</dbReference>
<dbReference type="Proteomes" id="UP000237144">
    <property type="component" value="Unassembled WGS sequence"/>
</dbReference>
<keyword evidence="4" id="KW-0813">Transport</keyword>
<proteinExistence type="inferred from homology"/>
<keyword evidence="12" id="KW-0539">Nucleus</keyword>
<evidence type="ECO:0000256" key="11">
    <source>
        <dbReference type="ARBA" id="ARBA00023136"/>
    </source>
</evidence>
<reference evidence="15 16" key="1">
    <citation type="journal article" date="2018" name="Front. Microbiol.">
        <title>Prospects for Fungal Bioremediation of Acidic Radioactive Waste Sites: Characterization and Genome Sequence of Rhodotorula taiwanensis MD1149.</title>
        <authorList>
            <person name="Tkavc R."/>
            <person name="Matrosova V.Y."/>
            <person name="Grichenko O.E."/>
            <person name="Gostincar C."/>
            <person name="Volpe R.P."/>
            <person name="Klimenkova P."/>
            <person name="Gaidamakova E.K."/>
            <person name="Zhou C.E."/>
            <person name="Stewart B.J."/>
            <person name="Lyman M.G."/>
            <person name="Malfatti S.A."/>
            <person name="Rubinfeld B."/>
            <person name="Courtot M."/>
            <person name="Singh J."/>
            <person name="Dalgard C.L."/>
            <person name="Hamilton T."/>
            <person name="Frey K.G."/>
            <person name="Gunde-Cimerman N."/>
            <person name="Dugan L."/>
            <person name="Daly M.J."/>
        </authorList>
    </citation>
    <scope>NUCLEOTIDE SEQUENCE [LARGE SCALE GENOMIC DNA]</scope>
    <source>
        <strain evidence="15 16">MD1149</strain>
    </source>
</reference>
<keyword evidence="9" id="KW-0811">Translocation</keyword>
<dbReference type="GO" id="GO:0051028">
    <property type="term" value="P:mRNA transport"/>
    <property type="evidence" value="ECO:0007669"/>
    <property type="project" value="UniProtKB-KW"/>
</dbReference>
<evidence type="ECO:0000256" key="12">
    <source>
        <dbReference type="ARBA" id="ARBA00023242"/>
    </source>
</evidence>
<gene>
    <name evidence="15" type="ORF">BMF94_2554</name>
</gene>
<dbReference type="GO" id="GO:0015031">
    <property type="term" value="P:protein transport"/>
    <property type="evidence" value="ECO:0007669"/>
    <property type="project" value="UniProtKB-KW"/>
</dbReference>
<evidence type="ECO:0000256" key="14">
    <source>
        <dbReference type="SAM" id="Phobius"/>
    </source>
</evidence>
<keyword evidence="16" id="KW-1185">Reference proteome</keyword>
<evidence type="ECO:0000313" key="15">
    <source>
        <dbReference type="EMBL" id="POY74360.1"/>
    </source>
</evidence>
<keyword evidence="8 14" id="KW-1133">Transmembrane helix</keyword>
<evidence type="ECO:0000256" key="2">
    <source>
        <dbReference type="ARBA" id="ARBA00004567"/>
    </source>
</evidence>
<sequence length="691" mass="74423">MSAFAPRSASQAGAPPTQSNLDILHSTFVANASPAPSQEYEKLCRIVLQRRLRNLFGLSALAASAALAIAIFDPKELPASLFNIVPLVLFTPIAFLGALPVLVLRKRTLTTVRPPLPTLFARFSSLRTRTSSVPVLIAYLLAVAFLHISYIWAASWASEDAQLGFFFFHQGRDAWQLNERRVVLSLLHVALALSATVQHVTQDRSQVVFDDESSATIPTRLASRGRPRLVAAFGSATKAWVASWSTYVLFRRPVLRFFLAHVLPVWTRTHLFSMMRYNGAMSLTLAARAFSSTLFIFLVIEATHVLFEVYATQPMVVSKFGSSPNQVLLSGLRSSDPYFQQFTFLELATLTLRDASRRQAIFKDVRPGSTTAGAWAEISRECLLLLGTELQRAKGRGRLPDTSSAFSPASVSSASAGQASDRPQGPNRAAIKSGDVFQPTRPSLFDKVAAAATSSSSASLGSSPAAQSATAALTTGVAAQRAQQAVSSALNVATSAISRVPAVLQSSALVPSAVSDAAVAARKAAEAAPPPANVADVAGVEHSIARFVPAFLRGGVFDVAIEYRVTNCVKRRHEVVCAIQALSNLVCASLTEDPYGVAQRDIPKILEAFVRFLSVVKSLRAELEDVAEQVSGGQEEKERARKLVQREVGEVEEALQAGAKAILTEFAEYLGEFRFPTQIAAQLQLLVDWGG</sequence>
<evidence type="ECO:0000256" key="5">
    <source>
        <dbReference type="ARBA" id="ARBA00022692"/>
    </source>
</evidence>
<evidence type="ECO:0000256" key="1">
    <source>
        <dbReference type="ARBA" id="ARBA00004232"/>
    </source>
</evidence>
<dbReference type="PANTHER" id="PTHR13269:SF6">
    <property type="entry name" value="NUCLEOPORIN NDC1"/>
    <property type="match status" value="1"/>
</dbReference>
<evidence type="ECO:0000256" key="9">
    <source>
        <dbReference type="ARBA" id="ARBA00023010"/>
    </source>
</evidence>
<keyword evidence="7" id="KW-0653">Protein transport</keyword>
<dbReference type="GO" id="GO:0070631">
    <property type="term" value="P:spindle pole body localization"/>
    <property type="evidence" value="ECO:0007669"/>
    <property type="project" value="TreeGrafter"/>
</dbReference>
<dbReference type="InterPro" id="IPR019049">
    <property type="entry name" value="Nucleoporin_prot_Ndc1/Nup"/>
</dbReference>
<evidence type="ECO:0000256" key="10">
    <source>
        <dbReference type="ARBA" id="ARBA00023132"/>
    </source>
</evidence>
<comment type="subcellular location">
    <subcellularLocation>
        <location evidence="1">Nucleus membrane</location>
        <topology evidence="1">Multi-pass membrane protein</topology>
    </subcellularLocation>
    <subcellularLocation>
        <location evidence="2">Nucleus</location>
        <location evidence="2">Nuclear pore complex</location>
    </subcellularLocation>
</comment>
<evidence type="ECO:0000256" key="7">
    <source>
        <dbReference type="ARBA" id="ARBA00022927"/>
    </source>
</evidence>
<dbReference type="STRING" id="741276.A0A2S5BC64"/>
<dbReference type="GO" id="GO:0005816">
    <property type="term" value="C:spindle pole body"/>
    <property type="evidence" value="ECO:0007669"/>
    <property type="project" value="TreeGrafter"/>
</dbReference>
<feature type="transmembrane region" description="Helical" evidence="14">
    <location>
        <begin position="55"/>
        <end position="72"/>
    </location>
</feature>
<name>A0A2S5BC64_9BASI</name>
<feature type="compositionally biased region" description="Low complexity" evidence="13">
    <location>
        <begin position="403"/>
        <end position="420"/>
    </location>
</feature>
<organism evidence="15 16">
    <name type="scientific">Rhodotorula taiwanensis</name>
    <dbReference type="NCBI Taxonomy" id="741276"/>
    <lineage>
        <taxon>Eukaryota</taxon>
        <taxon>Fungi</taxon>
        <taxon>Dikarya</taxon>
        <taxon>Basidiomycota</taxon>
        <taxon>Pucciniomycotina</taxon>
        <taxon>Microbotryomycetes</taxon>
        <taxon>Sporidiobolales</taxon>
        <taxon>Sporidiobolaceae</taxon>
        <taxon>Rhodotorula</taxon>
    </lineage>
</organism>
<evidence type="ECO:0000256" key="8">
    <source>
        <dbReference type="ARBA" id="ARBA00022989"/>
    </source>
</evidence>
<dbReference type="Pfam" id="PF09531">
    <property type="entry name" value="Ndc1_Nup"/>
    <property type="match status" value="1"/>
</dbReference>